<evidence type="ECO:0000256" key="1">
    <source>
        <dbReference type="SAM" id="Phobius"/>
    </source>
</evidence>
<name>A0ABN5WUB4_9GAMM</name>
<keyword evidence="3" id="KW-1185">Reference proteome</keyword>
<proteinExistence type="predicted"/>
<dbReference type="Proteomes" id="UP000289555">
    <property type="component" value="Chromosome"/>
</dbReference>
<evidence type="ECO:0000313" key="2">
    <source>
        <dbReference type="EMBL" id="BBI48493.1"/>
    </source>
</evidence>
<organism evidence="2 3">
    <name type="scientific">Vreelandella olivaria</name>
    <dbReference type="NCBI Taxonomy" id="390919"/>
    <lineage>
        <taxon>Bacteria</taxon>
        <taxon>Pseudomonadati</taxon>
        <taxon>Pseudomonadota</taxon>
        <taxon>Gammaproteobacteria</taxon>
        <taxon>Oceanospirillales</taxon>
        <taxon>Halomonadaceae</taxon>
        <taxon>Vreelandella</taxon>
    </lineage>
</organism>
<keyword evidence="1" id="KW-1133">Transmembrane helix</keyword>
<feature type="transmembrane region" description="Helical" evidence="1">
    <location>
        <begin position="36"/>
        <end position="55"/>
    </location>
</feature>
<dbReference type="EMBL" id="AP019416">
    <property type="protein sequence ID" value="BBI48493.1"/>
    <property type="molecule type" value="Genomic_DNA"/>
</dbReference>
<evidence type="ECO:0000313" key="3">
    <source>
        <dbReference type="Proteomes" id="UP000289555"/>
    </source>
</evidence>
<gene>
    <name evidence="2" type="ORF">HORIV_09140</name>
</gene>
<protein>
    <submittedName>
        <fullName evidence="2">Uncharacterized protein</fullName>
    </submittedName>
</protein>
<accession>A0ABN5WUB4</accession>
<keyword evidence="1" id="KW-0812">Transmembrane</keyword>
<feature type="transmembrane region" description="Helical" evidence="1">
    <location>
        <begin position="7"/>
        <end position="30"/>
    </location>
</feature>
<reference evidence="3" key="1">
    <citation type="journal article" date="2019" name="Microbiol. Resour. Announc.">
        <title>Complete Genome Sequence of Halomonas olivaria, a Moderately Halophilic Bacterium Isolated from Olive Processing Effluents, Obtained by Nanopore Sequencing.</title>
        <authorList>
            <person name="Nagata S."/>
            <person name="Ii K.M."/>
            <person name="Tsukimi T."/>
            <person name="Miura M.C."/>
            <person name="Galipon J."/>
            <person name="Arakawa K."/>
        </authorList>
    </citation>
    <scope>NUCLEOTIDE SEQUENCE [LARGE SCALE GENOMIC DNA]</scope>
    <source>
        <strain evidence="3">TYRC17</strain>
    </source>
</reference>
<sequence>MSLRVILRILGLLLMLFSLTMLPPTLISLWFRDGVWSAFISGIAISVSTGLLLYLPNRRSQKSCVSATALSSPQCSGRCWHCSARFR</sequence>
<keyword evidence="1" id="KW-0472">Membrane</keyword>